<accession>A0A5M6DMP6</accession>
<dbReference type="Proteomes" id="UP000323426">
    <property type="component" value="Unassembled WGS sequence"/>
</dbReference>
<dbReference type="Pfam" id="PF13358">
    <property type="entry name" value="DDE_3"/>
    <property type="match status" value="1"/>
</dbReference>
<dbReference type="AlphaFoldDB" id="A0A5M6DMP6"/>
<comment type="caution">
    <text evidence="2">The sequence shown here is derived from an EMBL/GenBank/DDBJ whole genome shotgun (WGS) entry which is preliminary data.</text>
</comment>
<evidence type="ECO:0000259" key="1">
    <source>
        <dbReference type="Pfam" id="PF13358"/>
    </source>
</evidence>
<gene>
    <name evidence="2" type="ORF">F0145_04685</name>
</gene>
<dbReference type="InterPro" id="IPR038717">
    <property type="entry name" value="Tc1-like_DDE_dom"/>
</dbReference>
<protein>
    <submittedName>
        <fullName evidence="2">IS630 family transposase</fullName>
    </submittedName>
</protein>
<sequence length="232" mass="27152">MKKQWCIGKLDGQYLANMEDVLDLYAQEPAFRKARICFDERPCQLLGQVVAPLPMKAGKPEKQDYEYTRQGRAVILLAYDIDTGQRYVQVREQRTKKDYAEFMEWLAKAHYSQVEQIELVQDNLNTHTYGAFYDHLPAEQARALAQKFNFHFTPKHGSWLNMAEIEFSSLARECLDRRIESVERLQQEVVVWSENRNAKATKIHWSFTVNTARLKMLSQYADVNEANSTYNN</sequence>
<dbReference type="InterPro" id="IPR047655">
    <property type="entry name" value="Transpos_IS630-like"/>
</dbReference>
<dbReference type="RefSeq" id="WP_150087141.1">
    <property type="nucleotide sequence ID" value="NZ_VWSF01000002.1"/>
</dbReference>
<evidence type="ECO:0000313" key="3">
    <source>
        <dbReference type="Proteomes" id="UP000323426"/>
    </source>
</evidence>
<keyword evidence="3" id="KW-1185">Reference proteome</keyword>
<name>A0A5M6DMP6_9BACT</name>
<dbReference type="NCBIfam" id="NF033545">
    <property type="entry name" value="transpos_IS630"/>
    <property type="match status" value="1"/>
</dbReference>
<reference evidence="2 3" key="1">
    <citation type="submission" date="2019-09" db="EMBL/GenBank/DDBJ databases">
        <title>Genome sequence and assembly of Adhaeribacter sp.</title>
        <authorList>
            <person name="Chhetri G."/>
        </authorList>
    </citation>
    <scope>NUCLEOTIDE SEQUENCE [LARGE SCALE GENOMIC DNA]</scope>
    <source>
        <strain evidence="2 3">DK36</strain>
    </source>
</reference>
<dbReference type="EMBL" id="VWSF01000002">
    <property type="protein sequence ID" value="KAA5548814.1"/>
    <property type="molecule type" value="Genomic_DNA"/>
</dbReference>
<feature type="domain" description="Tc1-like transposase DDE" evidence="1">
    <location>
        <begin position="36"/>
        <end position="186"/>
    </location>
</feature>
<organism evidence="2 3">
    <name type="scientific">Adhaeribacter rhizoryzae</name>
    <dbReference type="NCBI Taxonomy" id="2607907"/>
    <lineage>
        <taxon>Bacteria</taxon>
        <taxon>Pseudomonadati</taxon>
        <taxon>Bacteroidota</taxon>
        <taxon>Cytophagia</taxon>
        <taxon>Cytophagales</taxon>
        <taxon>Hymenobacteraceae</taxon>
        <taxon>Adhaeribacter</taxon>
    </lineage>
</organism>
<evidence type="ECO:0000313" key="2">
    <source>
        <dbReference type="EMBL" id="KAA5548814.1"/>
    </source>
</evidence>
<proteinExistence type="predicted"/>